<dbReference type="Proteomes" id="UP000238916">
    <property type="component" value="Unassembled WGS sequence"/>
</dbReference>
<gene>
    <name evidence="1" type="ORF">SBF1_6740005</name>
</gene>
<reference evidence="2" key="1">
    <citation type="submission" date="2018-02" db="EMBL/GenBank/DDBJ databases">
        <authorList>
            <person name="Hausmann B."/>
        </authorList>
    </citation>
    <scope>NUCLEOTIDE SEQUENCE [LARGE SCALE GENOMIC DNA]</scope>
    <source>
        <strain evidence="2">Peat soil MAG SbF1</strain>
    </source>
</reference>
<organism evidence="1 2">
    <name type="scientific">Candidatus Desulfosporosinus infrequens</name>
    <dbReference type="NCBI Taxonomy" id="2043169"/>
    <lineage>
        <taxon>Bacteria</taxon>
        <taxon>Bacillati</taxon>
        <taxon>Bacillota</taxon>
        <taxon>Clostridia</taxon>
        <taxon>Eubacteriales</taxon>
        <taxon>Desulfitobacteriaceae</taxon>
        <taxon>Desulfosporosinus</taxon>
    </lineage>
</organism>
<accession>A0A2U3LNQ4</accession>
<dbReference type="AlphaFoldDB" id="A0A2U3LNQ4"/>
<dbReference type="InterPro" id="IPR036852">
    <property type="entry name" value="Peptidase_S8/S53_dom_sf"/>
</dbReference>
<dbReference type="EMBL" id="OMOF01000639">
    <property type="protein sequence ID" value="SPF53530.1"/>
    <property type="molecule type" value="Genomic_DNA"/>
</dbReference>
<name>A0A2U3LNQ4_9FIRM</name>
<dbReference type="GO" id="GO:0004252">
    <property type="term" value="F:serine-type endopeptidase activity"/>
    <property type="evidence" value="ECO:0007669"/>
    <property type="project" value="InterPro"/>
</dbReference>
<evidence type="ECO:0000313" key="2">
    <source>
        <dbReference type="Proteomes" id="UP000238916"/>
    </source>
</evidence>
<sequence>MIALADQGRTTPLTSFNAITDLYGFAVRTGRAGYTENYHDINKGNNGYSAKVGYDFLTGIGSPKCNNLIPNLTSALE</sequence>
<dbReference type="Gene3D" id="3.40.50.200">
    <property type="entry name" value="Peptidase S8/S53 domain"/>
    <property type="match status" value="1"/>
</dbReference>
<evidence type="ECO:0000313" key="1">
    <source>
        <dbReference type="EMBL" id="SPF53530.1"/>
    </source>
</evidence>
<dbReference type="GO" id="GO:0006508">
    <property type="term" value="P:proteolysis"/>
    <property type="evidence" value="ECO:0007669"/>
    <property type="project" value="InterPro"/>
</dbReference>
<protein>
    <submittedName>
        <fullName evidence="1">Uncharacterized protein</fullName>
    </submittedName>
</protein>
<proteinExistence type="predicted"/>